<dbReference type="PANTHER" id="PTHR43415">
    <property type="entry name" value="SPERMIDINE N(1)-ACETYLTRANSFERASE"/>
    <property type="match status" value="1"/>
</dbReference>
<proteinExistence type="predicted"/>
<dbReference type="EMBL" id="AZGB01000022">
    <property type="protein sequence ID" value="KRM05277.1"/>
    <property type="molecule type" value="Genomic_DNA"/>
</dbReference>
<dbReference type="SUPFAM" id="SSF55729">
    <property type="entry name" value="Acyl-CoA N-acyltransferases (Nat)"/>
    <property type="match status" value="1"/>
</dbReference>
<evidence type="ECO:0000313" key="2">
    <source>
        <dbReference type="EMBL" id="KRM05277.1"/>
    </source>
</evidence>
<keyword evidence="3" id="KW-1185">Reference proteome</keyword>
<dbReference type="PROSITE" id="PS51186">
    <property type="entry name" value="GNAT"/>
    <property type="match status" value="1"/>
</dbReference>
<dbReference type="STRING" id="1423750.FC89_GL001748"/>
<dbReference type="GeneID" id="98319609"/>
<keyword evidence="2" id="KW-0808">Transferase</keyword>
<sequence length="190" mass="22634">MGEGNLTQINKLKIELRQLKQAELAKFWQLAFSDTEAEWINWNGPYFAESLPNKLEFIQGISSKDYLINPFKKIIWVDNQMVGMVSARYVDGDLKRWLEIGICLYQSATWRQHIGYYSLKLWLDQLFRETDLPHIGLTTWSGNYRMLGLAEKLGMKKEAQVRQVRYWQNQYWDSVKYGILRTEWQQIKDK</sequence>
<organism evidence="2 3">
    <name type="scientific">Liquorilactobacillus ghanensis DSM 18630</name>
    <dbReference type="NCBI Taxonomy" id="1423750"/>
    <lineage>
        <taxon>Bacteria</taxon>
        <taxon>Bacillati</taxon>
        <taxon>Bacillota</taxon>
        <taxon>Bacilli</taxon>
        <taxon>Lactobacillales</taxon>
        <taxon>Lactobacillaceae</taxon>
        <taxon>Liquorilactobacillus</taxon>
    </lineage>
</organism>
<reference evidence="2 3" key="1">
    <citation type="journal article" date="2015" name="Genome Announc.">
        <title>Expanding the biotechnology potential of lactobacilli through comparative genomics of 213 strains and associated genera.</title>
        <authorList>
            <person name="Sun Z."/>
            <person name="Harris H.M."/>
            <person name="McCann A."/>
            <person name="Guo C."/>
            <person name="Argimon S."/>
            <person name="Zhang W."/>
            <person name="Yang X."/>
            <person name="Jeffery I.B."/>
            <person name="Cooney J.C."/>
            <person name="Kagawa T.F."/>
            <person name="Liu W."/>
            <person name="Song Y."/>
            <person name="Salvetti E."/>
            <person name="Wrobel A."/>
            <person name="Rasinkangas P."/>
            <person name="Parkhill J."/>
            <person name="Rea M.C."/>
            <person name="O'Sullivan O."/>
            <person name="Ritari J."/>
            <person name="Douillard F.P."/>
            <person name="Paul Ross R."/>
            <person name="Yang R."/>
            <person name="Briner A.E."/>
            <person name="Felis G.E."/>
            <person name="de Vos W.M."/>
            <person name="Barrangou R."/>
            <person name="Klaenhammer T.R."/>
            <person name="Caufield P.W."/>
            <person name="Cui Y."/>
            <person name="Zhang H."/>
            <person name="O'Toole P.W."/>
        </authorList>
    </citation>
    <scope>NUCLEOTIDE SEQUENCE [LARGE SCALE GENOMIC DNA]</scope>
    <source>
        <strain evidence="2 3">DSM 18630</strain>
    </source>
</reference>
<gene>
    <name evidence="2" type="ORF">FC89_GL001748</name>
</gene>
<comment type="caution">
    <text evidence="2">The sequence shown here is derived from an EMBL/GenBank/DDBJ whole genome shotgun (WGS) entry which is preliminary data.</text>
</comment>
<dbReference type="Proteomes" id="UP000051451">
    <property type="component" value="Unassembled WGS sequence"/>
</dbReference>
<dbReference type="PANTHER" id="PTHR43415:SF4">
    <property type="entry name" value="N-ACETYLTRANSFERASE DOMAIN-CONTAINING PROTEIN"/>
    <property type="match status" value="1"/>
</dbReference>
<dbReference type="InterPro" id="IPR000182">
    <property type="entry name" value="GNAT_dom"/>
</dbReference>
<dbReference type="Gene3D" id="3.40.630.30">
    <property type="match status" value="1"/>
</dbReference>
<accession>A0A0R1VJ50</accession>
<dbReference type="GO" id="GO:0016747">
    <property type="term" value="F:acyltransferase activity, transferring groups other than amino-acyl groups"/>
    <property type="evidence" value="ECO:0007669"/>
    <property type="project" value="InterPro"/>
</dbReference>
<evidence type="ECO:0000313" key="3">
    <source>
        <dbReference type="Proteomes" id="UP000051451"/>
    </source>
</evidence>
<dbReference type="AlphaFoldDB" id="A0A0R1VJ50"/>
<evidence type="ECO:0000259" key="1">
    <source>
        <dbReference type="PROSITE" id="PS51186"/>
    </source>
</evidence>
<dbReference type="InterPro" id="IPR016181">
    <property type="entry name" value="Acyl_CoA_acyltransferase"/>
</dbReference>
<dbReference type="Pfam" id="PF13302">
    <property type="entry name" value="Acetyltransf_3"/>
    <property type="match status" value="1"/>
</dbReference>
<protein>
    <submittedName>
        <fullName evidence="2">Acetyltransferase</fullName>
    </submittedName>
</protein>
<name>A0A0R1VJ50_9LACO</name>
<dbReference type="RefSeq" id="WP_235804411.1">
    <property type="nucleotide sequence ID" value="NZ_AZGB01000022.1"/>
</dbReference>
<dbReference type="PATRIC" id="fig|1423750.3.peg.1793"/>
<feature type="domain" description="N-acetyltransferase" evidence="1">
    <location>
        <begin position="14"/>
        <end position="178"/>
    </location>
</feature>